<evidence type="ECO:0000313" key="4">
    <source>
        <dbReference type="EMBL" id="MBA1373951.1"/>
    </source>
</evidence>
<keyword evidence="5" id="KW-1185">Reference proteome</keyword>
<dbReference type="AlphaFoldDB" id="A0A7V8RCK2"/>
<dbReference type="Gene3D" id="2.60.40.2500">
    <property type="match status" value="1"/>
</dbReference>
<protein>
    <submittedName>
        <fullName evidence="4">P-type conjugative transfer protein TrbG</fullName>
    </submittedName>
</protein>
<keyword evidence="2 3" id="KW-0732">Signal</keyword>
<feature type="chain" id="PRO_5030937507" evidence="3">
    <location>
        <begin position="27"/>
        <end position="322"/>
    </location>
</feature>
<dbReference type="InterPro" id="IPR014142">
    <property type="entry name" value="TrbG_Ti"/>
</dbReference>
<feature type="signal peptide" evidence="3">
    <location>
        <begin position="1"/>
        <end position="26"/>
    </location>
</feature>
<comment type="similarity">
    <text evidence="1">Belongs to the TrbG/VirB9 family.</text>
</comment>
<dbReference type="InterPro" id="IPR010258">
    <property type="entry name" value="Conjugal_tfr_TrbG/VirB9/CagX"/>
</dbReference>
<evidence type="ECO:0000256" key="1">
    <source>
        <dbReference type="ARBA" id="ARBA00006135"/>
    </source>
</evidence>
<dbReference type="NCBIfam" id="TIGR02775">
    <property type="entry name" value="TrbG_Ti"/>
    <property type="match status" value="1"/>
</dbReference>
<organism evidence="4 5">
    <name type="scientific">Sphingomonas ursincola</name>
    <dbReference type="NCBI Taxonomy" id="56361"/>
    <lineage>
        <taxon>Bacteria</taxon>
        <taxon>Pseudomonadati</taxon>
        <taxon>Pseudomonadota</taxon>
        <taxon>Alphaproteobacteria</taxon>
        <taxon>Sphingomonadales</taxon>
        <taxon>Sphingomonadaceae</taxon>
        <taxon>Sphingomonas</taxon>
    </lineage>
</organism>
<evidence type="ECO:0000313" key="5">
    <source>
        <dbReference type="Proteomes" id="UP000589292"/>
    </source>
</evidence>
<dbReference type="Proteomes" id="UP000589292">
    <property type="component" value="Unassembled WGS sequence"/>
</dbReference>
<dbReference type="InterPro" id="IPR038161">
    <property type="entry name" value="VirB9/CagX/TrbG_C_sf"/>
</dbReference>
<evidence type="ECO:0000256" key="2">
    <source>
        <dbReference type="ARBA" id="ARBA00022729"/>
    </source>
</evidence>
<reference evidence="4 5" key="1">
    <citation type="journal article" date="1994" name="Int. J. Syst. Bacteriol.">
        <title>Phylogenetic positions of novel aerobic, bacteriochlorophyll a-containing bacteria and description of Roseococcus thiosulfatophilus gen. nov., sp. nov., Erythromicrobium ramosum gen. nov., sp. nov., and Erythrobacter litoralis sp. nov.</title>
        <authorList>
            <person name="Yurkov V."/>
            <person name="Stackebrandt E."/>
            <person name="Holmes A."/>
            <person name="Fuerst J.A."/>
            <person name="Hugenholtz P."/>
            <person name="Golecki J."/>
            <person name="Gad'on N."/>
            <person name="Gorlenko V.M."/>
            <person name="Kompantseva E.I."/>
            <person name="Drews G."/>
        </authorList>
    </citation>
    <scope>NUCLEOTIDE SEQUENCE [LARGE SCALE GENOMIC DNA]</scope>
    <source>
        <strain evidence="4 5">KR-99</strain>
    </source>
</reference>
<dbReference type="RefSeq" id="WP_181266956.1">
    <property type="nucleotide sequence ID" value="NZ_BAAAGB010000001.1"/>
</dbReference>
<dbReference type="CDD" id="cd06911">
    <property type="entry name" value="VirB9_CagX_TrbG"/>
    <property type="match status" value="1"/>
</dbReference>
<gene>
    <name evidence="4" type="primary">trbG</name>
    <name evidence="4" type="ORF">FG486_06335</name>
</gene>
<dbReference type="EMBL" id="VDES01000002">
    <property type="protein sequence ID" value="MBA1373951.1"/>
    <property type="molecule type" value="Genomic_DNA"/>
</dbReference>
<comment type="caution">
    <text evidence="4">The sequence shown here is derived from an EMBL/GenBank/DDBJ whole genome shotgun (WGS) entry which is preliminary data.</text>
</comment>
<sequence length="322" mass="34786">MTFLTCPLSAATALACLLPASGFSPAQPILPVSATSQAPLGRDHLQIASDPWHVLPATITTARRTPAVLAPVERVGAANLAARIEPDQGSFANAIQRYPFVEGSLYQIYTKPGQVTDIALQIGEKLVGPGPVAAGDTARWMIGNTISGTGAAQQVHILVKPTRSDIATNLVINTDRRTYHIELRSNAQTYMASVSWSYPQDDLIALRQAAIAEERTAPIASGLDITRLDFGYAISGDKPEWRPIRAFDDGIRVYVEFPQAAAQTELPPLFAIGAGGRAEIVNYRVAGRYMIVDRLFPSAELRLGDGKRQLKVRITSARRKTS</sequence>
<dbReference type="InterPro" id="IPR033645">
    <property type="entry name" value="VirB9/CagX/TrbG_C"/>
</dbReference>
<accession>A0A7V8RCK2</accession>
<name>A0A7V8RCK2_9SPHN</name>
<evidence type="ECO:0000256" key="3">
    <source>
        <dbReference type="SAM" id="SignalP"/>
    </source>
</evidence>
<proteinExistence type="inferred from homology"/>
<dbReference type="Pfam" id="PF03524">
    <property type="entry name" value="CagX"/>
    <property type="match status" value="1"/>
</dbReference>